<keyword evidence="1" id="KW-0175">Coiled coil</keyword>
<dbReference type="InterPro" id="IPR032557">
    <property type="entry name" value="DUF4935"/>
</dbReference>
<name>A0ABS4QMX0_9NOCA</name>
<dbReference type="Pfam" id="PF16289">
    <property type="entry name" value="PIN_12"/>
    <property type="match status" value="1"/>
</dbReference>
<organism evidence="3 4">
    <name type="scientific">Nocardia goodfellowii</name>
    <dbReference type="NCBI Taxonomy" id="882446"/>
    <lineage>
        <taxon>Bacteria</taxon>
        <taxon>Bacillati</taxon>
        <taxon>Actinomycetota</taxon>
        <taxon>Actinomycetes</taxon>
        <taxon>Mycobacteriales</taxon>
        <taxon>Nocardiaceae</taxon>
        <taxon>Nocardia</taxon>
    </lineage>
</organism>
<dbReference type="Proteomes" id="UP001519325">
    <property type="component" value="Unassembled WGS sequence"/>
</dbReference>
<sequence length="402" mass="44604">MDEGVRSSAAVQRPLLVIDTNMVFTDRTLQSPPWKALALAVAAGEVEVAFPEVVVRETARHMYIAAKDARKELETAIKLIEQNLEDSDLADDWPVLSKLPRIRELRNSEGLNQDRARQQFRERLASMGFGTSPIPAPPHELIVEWSLRSHPPFDDTDKGYRDALIWWTFIEIAKADRGRCVVFVSNDNDCLTKGESTPKPELAEHLHQLGLTAARFARQIDEALTIAQRGTQAEAAAAELPMSQVLALLQQPMEDALMNLLGTALESATPDGGYEELIEGARLIPGIESPTVSSIEIPETLFQSTRDGYNGSALIGTGRTAELMLGYEGFLYKSDFYALSDDELDQVAVQDPDWNKHMMEVAGYLNVVAEFSFSIEPVDERVLAVEITRVRLATDQDEPVLL</sequence>
<evidence type="ECO:0000256" key="1">
    <source>
        <dbReference type="SAM" id="Coils"/>
    </source>
</evidence>
<proteinExistence type="predicted"/>
<evidence type="ECO:0000259" key="2">
    <source>
        <dbReference type="Pfam" id="PF16289"/>
    </source>
</evidence>
<accession>A0ABS4QMX0</accession>
<evidence type="ECO:0000313" key="3">
    <source>
        <dbReference type="EMBL" id="MBP2192485.1"/>
    </source>
</evidence>
<dbReference type="RefSeq" id="WP_209895344.1">
    <property type="nucleotide sequence ID" value="NZ_JAGGMR010000001.1"/>
</dbReference>
<feature type="domain" description="DUF4935" evidence="2">
    <location>
        <begin position="16"/>
        <end position="189"/>
    </location>
</feature>
<dbReference type="EMBL" id="JAGGMR010000001">
    <property type="protein sequence ID" value="MBP2192485.1"/>
    <property type="molecule type" value="Genomic_DNA"/>
</dbReference>
<comment type="caution">
    <text evidence="3">The sequence shown here is derived from an EMBL/GenBank/DDBJ whole genome shotgun (WGS) entry which is preliminary data.</text>
</comment>
<protein>
    <recommendedName>
        <fullName evidence="2">DUF4935 domain-containing protein</fullName>
    </recommendedName>
</protein>
<reference evidence="3 4" key="1">
    <citation type="submission" date="2021-03" db="EMBL/GenBank/DDBJ databases">
        <title>Sequencing the genomes of 1000 actinobacteria strains.</title>
        <authorList>
            <person name="Klenk H.-P."/>
        </authorList>
    </citation>
    <scope>NUCLEOTIDE SEQUENCE [LARGE SCALE GENOMIC DNA]</scope>
    <source>
        <strain evidence="3 4">DSM 45516</strain>
    </source>
</reference>
<keyword evidence="4" id="KW-1185">Reference proteome</keyword>
<feature type="coiled-coil region" evidence="1">
    <location>
        <begin position="63"/>
        <end position="90"/>
    </location>
</feature>
<gene>
    <name evidence="3" type="ORF">BJ987_005386</name>
</gene>
<evidence type="ECO:0000313" key="4">
    <source>
        <dbReference type="Proteomes" id="UP001519325"/>
    </source>
</evidence>